<evidence type="ECO:0000313" key="3">
    <source>
        <dbReference type="Proteomes" id="UP000663853"/>
    </source>
</evidence>
<name>A0A8H3CU06_9AGAM</name>
<reference evidence="2" key="1">
    <citation type="submission" date="2021-01" db="EMBL/GenBank/DDBJ databases">
        <authorList>
            <person name="Kaushik A."/>
        </authorList>
    </citation>
    <scope>NUCLEOTIDE SEQUENCE</scope>
    <source>
        <strain evidence="2">AG6-10EEA</strain>
    </source>
</reference>
<evidence type="ECO:0000256" key="1">
    <source>
        <dbReference type="SAM" id="MobiDB-lite"/>
    </source>
</evidence>
<dbReference type="EMBL" id="CAJMXA010003102">
    <property type="protein sequence ID" value="CAE6491171.1"/>
    <property type="molecule type" value="Genomic_DNA"/>
</dbReference>
<feature type="compositionally biased region" description="Polar residues" evidence="1">
    <location>
        <begin position="39"/>
        <end position="56"/>
    </location>
</feature>
<sequence>MPTLSKSTYGFAGIALEHHNEGDEDTIADHDLEPPAPDTVTSSIHPDNTEISGRPSDTQYRAEINQSASIDAVLYPIASNPGKSSTIEAQHTTHHYRLLLVSAPNGDMKYS</sequence>
<gene>
    <name evidence="2" type="ORF">RDB_LOCUS101311</name>
</gene>
<protein>
    <submittedName>
        <fullName evidence="2">Uncharacterized protein</fullName>
    </submittedName>
</protein>
<accession>A0A8H3CU06</accession>
<feature type="compositionally biased region" description="Basic and acidic residues" evidence="1">
    <location>
        <begin position="19"/>
        <end position="33"/>
    </location>
</feature>
<dbReference type="Proteomes" id="UP000663853">
    <property type="component" value="Unassembled WGS sequence"/>
</dbReference>
<evidence type="ECO:0000313" key="2">
    <source>
        <dbReference type="EMBL" id="CAE6491171.1"/>
    </source>
</evidence>
<feature type="region of interest" description="Disordered" evidence="1">
    <location>
        <begin position="19"/>
        <end position="56"/>
    </location>
</feature>
<organism evidence="2 3">
    <name type="scientific">Rhizoctonia solani</name>
    <dbReference type="NCBI Taxonomy" id="456999"/>
    <lineage>
        <taxon>Eukaryota</taxon>
        <taxon>Fungi</taxon>
        <taxon>Dikarya</taxon>
        <taxon>Basidiomycota</taxon>
        <taxon>Agaricomycotina</taxon>
        <taxon>Agaricomycetes</taxon>
        <taxon>Cantharellales</taxon>
        <taxon>Ceratobasidiaceae</taxon>
        <taxon>Rhizoctonia</taxon>
    </lineage>
</organism>
<dbReference type="AlphaFoldDB" id="A0A8H3CU06"/>
<proteinExistence type="predicted"/>
<comment type="caution">
    <text evidence="2">The sequence shown here is derived from an EMBL/GenBank/DDBJ whole genome shotgun (WGS) entry which is preliminary data.</text>
</comment>